<reference evidence="2" key="1">
    <citation type="submission" date="2015-09" db="EMBL/GenBank/DDBJ databases">
        <title>Draft Genome Sequences of Two Novel Amoeba-resistant Intranuclear Bacteria, Candidatus Berkiella cookevillensis and Candidatus Berkiella aquae.</title>
        <authorList>
            <person name="Mehari Y.T."/>
            <person name="Arivett B.A."/>
            <person name="Farone A.L."/>
            <person name="Gunderson J.H."/>
            <person name="Farone M.B."/>
        </authorList>
    </citation>
    <scope>NUCLEOTIDE SEQUENCE [LARGE SCALE GENOMIC DNA]</scope>
    <source>
        <strain evidence="2">HT99</strain>
    </source>
</reference>
<feature type="transmembrane region" description="Helical" evidence="1">
    <location>
        <begin position="138"/>
        <end position="160"/>
    </location>
</feature>
<evidence type="ECO:0000313" key="2">
    <source>
        <dbReference type="EMBL" id="KRG21301.1"/>
    </source>
</evidence>
<dbReference type="RefSeq" id="WP_075066106.1">
    <property type="nucleotide sequence ID" value="NZ_LKAJ02000001.1"/>
</dbReference>
<name>A0A0Q9YKS7_9GAMM</name>
<keyword evidence="4" id="KW-1185">Reference proteome</keyword>
<dbReference type="EMBL" id="LKAJ01000005">
    <property type="protein sequence ID" value="KRG21301.1"/>
    <property type="molecule type" value="Genomic_DNA"/>
</dbReference>
<evidence type="ECO:0000256" key="1">
    <source>
        <dbReference type="SAM" id="Phobius"/>
    </source>
</evidence>
<comment type="caution">
    <text evidence="2">The sequence shown here is derived from an EMBL/GenBank/DDBJ whole genome shotgun (WGS) entry which is preliminary data.</text>
</comment>
<gene>
    <name evidence="3" type="ORF">HT99x_005465</name>
    <name evidence="2" type="ORF">HT99x_01477</name>
</gene>
<feature type="transmembrane region" description="Helical" evidence="1">
    <location>
        <begin position="113"/>
        <end position="131"/>
    </location>
</feature>
<dbReference type="Proteomes" id="UP000051497">
    <property type="component" value="Unassembled WGS sequence"/>
</dbReference>
<reference evidence="3" key="3">
    <citation type="submission" date="2021-06" db="EMBL/GenBank/DDBJ databases">
        <title>Genomic Description and Analysis of Intracellular Bacteria, Candidatus Berkiella cookevillensis and Candidatus Berkiella aquae.</title>
        <authorList>
            <person name="Kidane D.T."/>
            <person name="Mehari Y.T."/>
            <person name="Rice F.C."/>
            <person name="Arivett B.A."/>
            <person name="Farone A.L."/>
            <person name="Berk S.G."/>
            <person name="Farone M.B."/>
        </authorList>
    </citation>
    <scope>NUCLEOTIDE SEQUENCE</scope>
    <source>
        <strain evidence="3">HT99</strain>
    </source>
</reference>
<keyword evidence="1" id="KW-0472">Membrane</keyword>
<evidence type="ECO:0000313" key="3">
    <source>
        <dbReference type="EMBL" id="MCS5710869.1"/>
    </source>
</evidence>
<sequence length="311" mass="35362">MTNKERGRWATWFADVAEDIAQAIVLFIPNGLNAMYNMLKRLPVVGTTFSHKGFETFFKFCTGISILQELGQDVAYFLFRPLGFVIGYLIGLFNQNRTAVVYQGQVGRLINKFSGQTVAGILLGMLASLLFAKQSSTIWMMAGLGGVLGIFAKTIFLFALHSFNEANAVTIRKNVQRAKQISARLKVAVREKAKSRILRQAQDIIQQMNGAQSQQNLAEFFQNEYDKIALSTYKKIERHFDYLTDRACHGDLNALKKLHQLLPRPKTPEQTSGKDQLDAMLERMFNARAIARLKDEVDSAYDRWQYRFLRA</sequence>
<reference evidence="3" key="2">
    <citation type="journal article" date="2016" name="Genome Announc.">
        <title>Draft Genome Sequences of Two Novel Amoeba-Resistant Intranuclear Bacteria, 'Candidatus Berkiella cookevillensis' and 'Candidatus Berkiella aquae'.</title>
        <authorList>
            <person name="Mehari Y.T."/>
            <person name="Arivett B.A."/>
            <person name="Farone A.L."/>
            <person name="Gunderson J.H."/>
            <person name="Farone M.B."/>
        </authorList>
    </citation>
    <scope>NUCLEOTIDE SEQUENCE</scope>
    <source>
        <strain evidence="3">HT99</strain>
    </source>
</reference>
<protein>
    <submittedName>
        <fullName evidence="2">Uncharacterized protein</fullName>
    </submittedName>
</protein>
<proteinExistence type="predicted"/>
<keyword evidence="1" id="KW-0812">Transmembrane</keyword>
<organism evidence="2">
    <name type="scientific">Candidatus Berkiella aquae</name>
    <dbReference type="NCBI Taxonomy" id="295108"/>
    <lineage>
        <taxon>Bacteria</taxon>
        <taxon>Pseudomonadati</taxon>
        <taxon>Pseudomonadota</taxon>
        <taxon>Gammaproteobacteria</taxon>
        <taxon>Candidatus Berkiellales</taxon>
        <taxon>Candidatus Berkiellaceae</taxon>
        <taxon>Candidatus Berkiella</taxon>
    </lineage>
</organism>
<accession>A0A0Q9YKS7</accession>
<keyword evidence="1" id="KW-1133">Transmembrane helix</keyword>
<dbReference type="STRING" id="295108.HT99x_01477"/>
<feature type="transmembrane region" description="Helical" evidence="1">
    <location>
        <begin position="74"/>
        <end position="93"/>
    </location>
</feature>
<evidence type="ECO:0000313" key="4">
    <source>
        <dbReference type="Proteomes" id="UP000051497"/>
    </source>
</evidence>
<dbReference type="EMBL" id="LKAJ02000001">
    <property type="protein sequence ID" value="MCS5710869.1"/>
    <property type="molecule type" value="Genomic_DNA"/>
</dbReference>
<dbReference type="AlphaFoldDB" id="A0A0Q9YKS7"/>
<dbReference type="OrthoDB" id="9832572at2"/>